<dbReference type="RefSeq" id="WP_253525745.1">
    <property type="nucleotide sequence ID" value="NZ_JAMZEL010000001.1"/>
</dbReference>
<dbReference type="SMART" id="SM00670">
    <property type="entry name" value="PINc"/>
    <property type="match status" value="1"/>
</dbReference>
<dbReference type="InterPro" id="IPR002716">
    <property type="entry name" value="PIN_dom"/>
</dbReference>
<sequence length="144" mass="16276">MSTTALKVVIDTNIFIAIIGKKSQFRWIFDAIIEGDLILCISNDILLEYREILEQKTNVIVAENVLNFLLVHPFVEKYEIYYDLTLIADDPDDNKFCDCAFAAGALLVTNDGHFNVLTETGFPQIALMSLSQFSNFIKDNEKSS</sequence>
<gene>
    <name evidence="2" type="ORF">NCI00_05275</name>
</gene>
<comment type="caution">
    <text evidence="2">The sequence shown here is derived from an EMBL/GenBank/DDBJ whole genome shotgun (WGS) entry which is preliminary data.</text>
</comment>
<reference evidence="2 3" key="1">
    <citation type="submission" date="2022-06" db="EMBL/GenBank/DDBJ databases">
        <title>Runella sp. S5 genome sequencing.</title>
        <authorList>
            <person name="Park S."/>
        </authorList>
    </citation>
    <scope>NUCLEOTIDE SEQUENCE [LARGE SCALE GENOMIC DNA]</scope>
    <source>
        <strain evidence="2 3">S5</strain>
    </source>
</reference>
<dbReference type="Gene3D" id="3.40.50.1010">
    <property type="entry name" value="5'-nuclease"/>
    <property type="match status" value="1"/>
</dbReference>
<evidence type="ECO:0000313" key="3">
    <source>
        <dbReference type="Proteomes" id="UP001204772"/>
    </source>
</evidence>
<dbReference type="Proteomes" id="UP001204772">
    <property type="component" value="Unassembled WGS sequence"/>
</dbReference>
<dbReference type="Pfam" id="PF13470">
    <property type="entry name" value="PIN_3"/>
    <property type="match status" value="1"/>
</dbReference>
<protein>
    <submittedName>
        <fullName evidence="2">Toxin-antitoxin system toxin component, PIN family</fullName>
    </submittedName>
</protein>
<feature type="domain" description="PIN" evidence="1">
    <location>
        <begin position="6"/>
        <end position="116"/>
    </location>
</feature>
<proteinExistence type="predicted"/>
<dbReference type="InterPro" id="IPR002850">
    <property type="entry name" value="PIN_toxin-like"/>
</dbReference>
<dbReference type="PANTHER" id="PTHR34610:SF3">
    <property type="entry name" value="SSL7007 PROTEIN"/>
    <property type="match status" value="1"/>
</dbReference>
<dbReference type="SUPFAM" id="SSF88723">
    <property type="entry name" value="PIN domain-like"/>
    <property type="match status" value="1"/>
</dbReference>
<keyword evidence="3" id="KW-1185">Reference proteome</keyword>
<organism evidence="2 3">
    <name type="scientific">Runella salmonicolor</name>
    <dbReference type="NCBI Taxonomy" id="2950278"/>
    <lineage>
        <taxon>Bacteria</taxon>
        <taxon>Pseudomonadati</taxon>
        <taxon>Bacteroidota</taxon>
        <taxon>Cytophagia</taxon>
        <taxon>Cytophagales</taxon>
        <taxon>Spirosomataceae</taxon>
        <taxon>Runella</taxon>
    </lineage>
</organism>
<dbReference type="InterPro" id="IPR029060">
    <property type="entry name" value="PIN-like_dom_sf"/>
</dbReference>
<dbReference type="NCBIfam" id="TIGR00305">
    <property type="entry name" value="putative toxin-antitoxin system toxin component, PIN family"/>
    <property type="match status" value="1"/>
</dbReference>
<evidence type="ECO:0000313" key="2">
    <source>
        <dbReference type="EMBL" id="MCP1381824.1"/>
    </source>
</evidence>
<name>A0ABT1FJ82_9BACT</name>
<dbReference type="PANTHER" id="PTHR34610">
    <property type="entry name" value="SSL7007 PROTEIN"/>
    <property type="match status" value="1"/>
</dbReference>
<dbReference type="EMBL" id="JAMZEL010000001">
    <property type="protein sequence ID" value="MCP1381824.1"/>
    <property type="molecule type" value="Genomic_DNA"/>
</dbReference>
<accession>A0ABT1FJ82</accession>
<evidence type="ECO:0000259" key="1">
    <source>
        <dbReference type="SMART" id="SM00670"/>
    </source>
</evidence>